<evidence type="ECO:0000256" key="11">
    <source>
        <dbReference type="ARBA" id="ARBA00022777"/>
    </source>
</evidence>
<accession>A0AAW0KQK0</accession>
<evidence type="ECO:0000256" key="2">
    <source>
        <dbReference type="ARBA" id="ARBA00007606"/>
    </source>
</evidence>
<dbReference type="InterPro" id="IPR013320">
    <property type="entry name" value="ConA-like_dom_sf"/>
</dbReference>
<dbReference type="CDD" id="cd06899">
    <property type="entry name" value="lectin_legume_LecRK_Arcelin_ConA"/>
    <property type="match status" value="1"/>
</dbReference>
<dbReference type="AlphaFoldDB" id="A0AAW0KQK0"/>
<dbReference type="FunFam" id="1.10.510.10:FF:000444">
    <property type="entry name" value="probable L-type lectin-domain containing receptor kinase S.5"/>
    <property type="match status" value="1"/>
</dbReference>
<dbReference type="SUPFAM" id="SSF56112">
    <property type="entry name" value="Protein kinase-like (PK-like)"/>
    <property type="match status" value="2"/>
</dbReference>
<keyword evidence="14" id="KW-0472">Membrane</keyword>
<evidence type="ECO:0000256" key="16">
    <source>
        <dbReference type="PROSITE-ProRule" id="PRU10141"/>
    </source>
</evidence>
<dbReference type="InterPro" id="IPR000719">
    <property type="entry name" value="Prot_kinase_dom"/>
</dbReference>
<evidence type="ECO:0000256" key="6">
    <source>
        <dbReference type="ARBA" id="ARBA00022679"/>
    </source>
</evidence>
<evidence type="ECO:0000256" key="14">
    <source>
        <dbReference type="ARBA" id="ARBA00023136"/>
    </source>
</evidence>
<dbReference type="InterPro" id="IPR001245">
    <property type="entry name" value="Ser-Thr/Tyr_kinase_cat_dom"/>
</dbReference>
<evidence type="ECO:0000313" key="18">
    <source>
        <dbReference type="EMBL" id="KAK7841417.1"/>
    </source>
</evidence>
<protein>
    <submittedName>
        <fullName evidence="18">L-type lectin-domain containing receptor kinase s.5</fullName>
    </submittedName>
</protein>
<evidence type="ECO:0000256" key="1">
    <source>
        <dbReference type="ARBA" id="ARBA00004479"/>
    </source>
</evidence>
<gene>
    <name evidence="18" type="primary">LECRKS5_6</name>
    <name evidence="18" type="ORF">CFP56_015460</name>
</gene>
<evidence type="ECO:0000256" key="10">
    <source>
        <dbReference type="ARBA" id="ARBA00022741"/>
    </source>
</evidence>
<evidence type="ECO:0000256" key="12">
    <source>
        <dbReference type="ARBA" id="ARBA00022840"/>
    </source>
</evidence>
<keyword evidence="9" id="KW-0430">Lectin</keyword>
<keyword evidence="10 16" id="KW-0547">Nucleotide-binding</keyword>
<dbReference type="Gene3D" id="1.10.510.10">
    <property type="entry name" value="Transferase(Phosphotransferase) domain 1"/>
    <property type="match status" value="2"/>
</dbReference>
<keyword evidence="6" id="KW-0808">Transferase</keyword>
<dbReference type="GO" id="GO:0016020">
    <property type="term" value="C:membrane"/>
    <property type="evidence" value="ECO:0007669"/>
    <property type="project" value="UniProtKB-SubCell"/>
</dbReference>
<reference evidence="18 19" key="1">
    <citation type="journal article" date="2018" name="Sci. Data">
        <title>The draft genome sequence of cork oak.</title>
        <authorList>
            <person name="Ramos A.M."/>
            <person name="Usie A."/>
            <person name="Barbosa P."/>
            <person name="Barros P.M."/>
            <person name="Capote T."/>
            <person name="Chaves I."/>
            <person name="Simoes F."/>
            <person name="Abreu I."/>
            <person name="Carrasquinho I."/>
            <person name="Faro C."/>
            <person name="Guimaraes J.B."/>
            <person name="Mendonca D."/>
            <person name="Nobrega F."/>
            <person name="Rodrigues L."/>
            <person name="Saibo N.J.M."/>
            <person name="Varela M.C."/>
            <person name="Egas C."/>
            <person name="Matos J."/>
            <person name="Miguel C.M."/>
            <person name="Oliveira M.M."/>
            <person name="Ricardo C.P."/>
            <person name="Goncalves S."/>
        </authorList>
    </citation>
    <scope>NUCLEOTIDE SEQUENCE [LARGE SCALE GENOMIC DNA]</scope>
    <source>
        <strain evidence="19">cv. HL8</strain>
    </source>
</reference>
<name>A0AAW0KQK0_QUESU</name>
<comment type="similarity">
    <text evidence="2">Belongs to the leguminous lectin family.</text>
</comment>
<dbReference type="PROSITE" id="PS00107">
    <property type="entry name" value="PROTEIN_KINASE_ATP"/>
    <property type="match status" value="1"/>
</dbReference>
<evidence type="ECO:0000256" key="7">
    <source>
        <dbReference type="ARBA" id="ARBA00022692"/>
    </source>
</evidence>
<dbReference type="Gene3D" id="2.60.120.200">
    <property type="match status" value="1"/>
</dbReference>
<organism evidence="18 19">
    <name type="scientific">Quercus suber</name>
    <name type="common">Cork oak</name>
    <dbReference type="NCBI Taxonomy" id="58331"/>
    <lineage>
        <taxon>Eukaryota</taxon>
        <taxon>Viridiplantae</taxon>
        <taxon>Streptophyta</taxon>
        <taxon>Embryophyta</taxon>
        <taxon>Tracheophyta</taxon>
        <taxon>Spermatophyta</taxon>
        <taxon>Magnoliopsida</taxon>
        <taxon>eudicotyledons</taxon>
        <taxon>Gunneridae</taxon>
        <taxon>Pentapetalae</taxon>
        <taxon>rosids</taxon>
        <taxon>fabids</taxon>
        <taxon>Fagales</taxon>
        <taxon>Fagaceae</taxon>
        <taxon>Quercus</taxon>
    </lineage>
</organism>
<dbReference type="Pfam" id="PF00139">
    <property type="entry name" value="Lectin_legB"/>
    <property type="match status" value="1"/>
</dbReference>
<dbReference type="EMBL" id="PKMF04000241">
    <property type="protein sequence ID" value="KAK7841417.1"/>
    <property type="molecule type" value="Genomic_DNA"/>
</dbReference>
<feature type="binding site" evidence="16">
    <location>
        <position position="452"/>
    </location>
    <ligand>
        <name>ATP</name>
        <dbReference type="ChEBI" id="CHEBI:30616"/>
    </ligand>
</feature>
<dbReference type="SMART" id="SM00220">
    <property type="entry name" value="S_TKc"/>
    <property type="match status" value="1"/>
</dbReference>
<keyword evidence="19" id="KW-1185">Reference proteome</keyword>
<keyword evidence="7" id="KW-0812">Transmembrane</keyword>
<keyword evidence="13" id="KW-1133">Transmembrane helix</keyword>
<keyword evidence="12 16" id="KW-0067">ATP-binding</keyword>
<dbReference type="Pfam" id="PF07714">
    <property type="entry name" value="PK_Tyr_Ser-Thr"/>
    <property type="match status" value="1"/>
</dbReference>
<dbReference type="GO" id="GO:0005524">
    <property type="term" value="F:ATP binding"/>
    <property type="evidence" value="ECO:0007669"/>
    <property type="project" value="UniProtKB-UniRule"/>
</dbReference>
<dbReference type="InterPro" id="IPR001220">
    <property type="entry name" value="Legume_lectin_dom"/>
</dbReference>
<dbReference type="Proteomes" id="UP000237347">
    <property type="component" value="Unassembled WGS sequence"/>
</dbReference>
<comment type="similarity">
    <text evidence="4">In the C-terminal section; belongs to the protein kinase superfamily. Ser/Thr protein kinase family.</text>
</comment>
<evidence type="ECO:0000256" key="4">
    <source>
        <dbReference type="ARBA" id="ARBA00010217"/>
    </source>
</evidence>
<sequence length="790" mass="88242">MGYVAPECFHTGRATPESDVYGFGAVVLEVVCSRSPGISINHHQRPYSLVDWVWMLHREGSIEEAVDERLGTDYVVDEAKRLLLLGLACSHPIATATPPNFSFDGFNLTQDGDSLEFIGSGTSIDNGALQITPDTTNNDPSLHNQFGRIMYKHPFNMWLSDEIQASFNSSFVINIFRNTAPAWNAGEGLAFLIAPDLSVPNASYGQWLGLTNAINDGKQANQIVAIEFDTEKQDYDPNDNHIGLNINSVNSTATVSLDDYNIELSPEVPTNYRVWVHYNGTSKVMEVYMVQDSQPKPERPLLSKTINLKDYVNQKSYFGFAASTGNPQIELNCVLKWSLEIDDLQKKSDLLWLKIGAGVGVPFVTLLILCGVLYLNNRKRRGGGGDEECKALGTQLRWLPGMPREFKYKDLKKATNNFHESMRLGQGGFGVVYKGILQDKDHKTSTEIAVKKFSRDSTQSKDDFLAELTIIHRLRHKHLVRLVGWCYEKGKLLLLYDFMPNGSLDKHLYEASNQNTLNWRHRYRILAGVASALHYLHNEYDQKVVHRDLKASNILLDSDYNARLGDFGLARALDNERNSYAELGLAGVPGTMGYVAPECFHTGRATPESDVYGFGAVVLEVICSRSPGISINHHQRLYSLVDWVWMLHREGNIEEAVDERLGNDYVDDEARKLLLLGLACSHPIASDRPQTQDIFQIISGTMPVPNVPPFKPAFTWPSMVTAFSSSDSTLTIFGSSLSLSTLKALALLKHFIDAFIIKTSIPKEPHNAATMLTAADFHNPLTRCDIYVDQ</sequence>
<evidence type="ECO:0000256" key="15">
    <source>
        <dbReference type="ARBA" id="ARBA00023170"/>
    </source>
</evidence>
<dbReference type="CDD" id="cd14066">
    <property type="entry name" value="STKc_IRAK"/>
    <property type="match status" value="1"/>
</dbReference>
<dbReference type="SUPFAM" id="SSF49899">
    <property type="entry name" value="Concanavalin A-like lectins/glucanases"/>
    <property type="match status" value="1"/>
</dbReference>
<keyword evidence="5" id="KW-0723">Serine/threonine-protein kinase</keyword>
<comment type="caution">
    <text evidence="18">The sequence shown here is derived from an EMBL/GenBank/DDBJ whole genome shotgun (WGS) entry which is preliminary data.</text>
</comment>
<dbReference type="PROSITE" id="PS50011">
    <property type="entry name" value="PROTEIN_KINASE_DOM"/>
    <property type="match status" value="1"/>
</dbReference>
<keyword evidence="11 18" id="KW-0418">Kinase</keyword>
<evidence type="ECO:0000256" key="9">
    <source>
        <dbReference type="ARBA" id="ARBA00022734"/>
    </source>
</evidence>
<feature type="domain" description="Protein kinase" evidence="17">
    <location>
        <begin position="418"/>
        <end position="685"/>
    </location>
</feature>
<dbReference type="PANTHER" id="PTHR27007">
    <property type="match status" value="1"/>
</dbReference>
<evidence type="ECO:0000256" key="8">
    <source>
        <dbReference type="ARBA" id="ARBA00022729"/>
    </source>
</evidence>
<dbReference type="GO" id="GO:0004674">
    <property type="term" value="F:protein serine/threonine kinase activity"/>
    <property type="evidence" value="ECO:0007669"/>
    <property type="project" value="UniProtKB-KW"/>
</dbReference>
<evidence type="ECO:0000256" key="5">
    <source>
        <dbReference type="ARBA" id="ARBA00022527"/>
    </source>
</evidence>
<evidence type="ECO:0000259" key="17">
    <source>
        <dbReference type="PROSITE" id="PS50011"/>
    </source>
</evidence>
<dbReference type="GO" id="GO:0051707">
    <property type="term" value="P:response to other organism"/>
    <property type="evidence" value="ECO:0007669"/>
    <property type="project" value="UniProtKB-ARBA"/>
</dbReference>
<evidence type="ECO:0000313" key="19">
    <source>
        <dbReference type="Proteomes" id="UP000237347"/>
    </source>
</evidence>
<proteinExistence type="inferred from homology"/>
<dbReference type="GO" id="GO:0030246">
    <property type="term" value="F:carbohydrate binding"/>
    <property type="evidence" value="ECO:0007669"/>
    <property type="project" value="UniProtKB-KW"/>
</dbReference>
<evidence type="ECO:0000256" key="3">
    <source>
        <dbReference type="ARBA" id="ARBA00008536"/>
    </source>
</evidence>
<dbReference type="InterPro" id="IPR050528">
    <property type="entry name" value="L-type_Lectin-RKs"/>
</dbReference>
<dbReference type="GO" id="GO:0006952">
    <property type="term" value="P:defense response"/>
    <property type="evidence" value="ECO:0007669"/>
    <property type="project" value="UniProtKB-ARBA"/>
</dbReference>
<dbReference type="FunFam" id="3.30.200.20:FF:000320">
    <property type="entry name" value="probable L-type lectin-domain containing receptor kinase S.5"/>
    <property type="match status" value="1"/>
</dbReference>
<dbReference type="InterPro" id="IPR017441">
    <property type="entry name" value="Protein_kinase_ATP_BS"/>
</dbReference>
<dbReference type="Gene3D" id="3.30.200.20">
    <property type="entry name" value="Phosphorylase Kinase, domain 1"/>
    <property type="match status" value="1"/>
</dbReference>
<keyword evidence="8" id="KW-0732">Signal</keyword>
<evidence type="ECO:0000256" key="13">
    <source>
        <dbReference type="ARBA" id="ARBA00022989"/>
    </source>
</evidence>
<dbReference type="PROSITE" id="PS00108">
    <property type="entry name" value="PROTEIN_KINASE_ST"/>
    <property type="match status" value="1"/>
</dbReference>
<keyword evidence="15 18" id="KW-0675">Receptor</keyword>
<comment type="similarity">
    <text evidence="3">In the N-terminal section; belongs to the leguminous lectin family.</text>
</comment>
<dbReference type="InterPro" id="IPR008271">
    <property type="entry name" value="Ser/Thr_kinase_AS"/>
</dbReference>
<comment type="subcellular location">
    <subcellularLocation>
        <location evidence="1">Membrane</location>
        <topology evidence="1">Single-pass type I membrane protein</topology>
    </subcellularLocation>
</comment>
<dbReference type="InterPro" id="IPR011009">
    <property type="entry name" value="Kinase-like_dom_sf"/>
</dbReference>